<dbReference type="EMBL" id="LJZR01000012">
    <property type="protein sequence ID" value="KPQ35453.1"/>
    <property type="molecule type" value="Genomic_DNA"/>
</dbReference>
<dbReference type="PROSITE" id="PS50883">
    <property type="entry name" value="EAL"/>
    <property type="match status" value="1"/>
</dbReference>
<dbReference type="FunFam" id="3.20.20.450:FF:000001">
    <property type="entry name" value="Cyclic di-GMP phosphodiesterase yahA"/>
    <property type="match status" value="1"/>
</dbReference>
<dbReference type="GO" id="GO:0071111">
    <property type="term" value="F:cyclic-guanylate-specific phosphodiesterase activity"/>
    <property type="evidence" value="ECO:0007669"/>
    <property type="project" value="InterPro"/>
</dbReference>
<name>A0A0P7YYU2_9CYAN</name>
<dbReference type="InterPro" id="IPR050706">
    <property type="entry name" value="Cyclic-di-GMP_PDE-like"/>
</dbReference>
<gene>
    <name evidence="4" type="ORF">HLUCCA11_10850</name>
</gene>
<dbReference type="Gene3D" id="3.20.20.450">
    <property type="entry name" value="EAL domain"/>
    <property type="match status" value="1"/>
</dbReference>
<dbReference type="Pfam" id="PF05226">
    <property type="entry name" value="CHASE2"/>
    <property type="match status" value="1"/>
</dbReference>
<dbReference type="InterPro" id="IPR035919">
    <property type="entry name" value="EAL_sf"/>
</dbReference>
<dbReference type="PANTHER" id="PTHR33121:SF70">
    <property type="entry name" value="SIGNALING PROTEIN YKOW"/>
    <property type="match status" value="1"/>
</dbReference>
<dbReference type="STRING" id="1666911.HLUCCA11_10850"/>
<organism evidence="4 5">
    <name type="scientific">Phormidesmis priestleyi Ana</name>
    <dbReference type="NCBI Taxonomy" id="1666911"/>
    <lineage>
        <taxon>Bacteria</taxon>
        <taxon>Bacillati</taxon>
        <taxon>Cyanobacteriota</taxon>
        <taxon>Cyanophyceae</taxon>
        <taxon>Leptolyngbyales</taxon>
        <taxon>Leptolyngbyaceae</taxon>
        <taxon>Phormidesmis</taxon>
    </lineage>
</organism>
<feature type="domain" description="EAL" evidence="2">
    <location>
        <begin position="586"/>
        <end position="843"/>
    </location>
</feature>
<dbReference type="Pfam" id="PF00990">
    <property type="entry name" value="GGDEF"/>
    <property type="match status" value="1"/>
</dbReference>
<dbReference type="PROSITE" id="PS50887">
    <property type="entry name" value="GGDEF"/>
    <property type="match status" value="1"/>
</dbReference>
<feature type="transmembrane region" description="Helical" evidence="1">
    <location>
        <begin position="360"/>
        <end position="379"/>
    </location>
</feature>
<comment type="caution">
    <text evidence="4">The sequence shown here is derived from an EMBL/GenBank/DDBJ whole genome shotgun (WGS) entry which is preliminary data.</text>
</comment>
<dbReference type="InterPro" id="IPR043128">
    <property type="entry name" value="Rev_trsase/Diguanyl_cyclase"/>
</dbReference>
<evidence type="ECO:0000313" key="4">
    <source>
        <dbReference type="EMBL" id="KPQ35453.1"/>
    </source>
</evidence>
<accession>A0A0P7YYU2</accession>
<keyword evidence="1" id="KW-0472">Membrane</keyword>
<evidence type="ECO:0000259" key="3">
    <source>
        <dbReference type="PROSITE" id="PS50887"/>
    </source>
</evidence>
<dbReference type="InterPro" id="IPR029787">
    <property type="entry name" value="Nucleotide_cyclase"/>
</dbReference>
<dbReference type="SUPFAM" id="SSF141868">
    <property type="entry name" value="EAL domain-like"/>
    <property type="match status" value="1"/>
</dbReference>
<evidence type="ECO:0000259" key="2">
    <source>
        <dbReference type="PROSITE" id="PS50883"/>
    </source>
</evidence>
<sequence>MSVISTLYQKLRKEPYWLTSIVVTGLILALQQAGGLQSLELLAFDNMTRIRGDKGPDPRLLIVEITEEDIRNQSEWPLTDQTVANLLGQIQAGKPKVIGLDIYRDIPQGTGQAALAEALQQPNVVAITSIGISEKDSIPPPPNLDPRQVGFNDFIIDSDGIVRRSLLFALKSEDEPLFSFALQVSLRYLATEKVETERSSIDNGSENTLFKWAGDTLLIDSTEFTALETNSGGYDTIDYSGYQMLMDYRSPNLVARKVSLTETLAGKVDPGWIEDKIVLIGVTAPSTKDFFYTPFSAKREVEHVMPGVTVHAQIVSQILSSVLDGNKNFWYWPQGVETAWIWIWALAGGFWVWRLKRSAVLGVVIIIGLICLGGIYFVVFQLMGWIPFAAPALALLATSSVLITYQVFYQSFYDPLTGLPNRALLVRQLRRALQSSSKTDVHASAAVLLLDLDHFKAINESFGHRFGDQLLQLAADRIKTQLPSQAKLARIGGDEFVVLLQNLSEASQATKIADALYNQLAKPFEIEEQSITTSFSIGIALSQVQAAEEAETLIQDAHRAMARARALGKEHYEIFDPGMRQEAVKRFQLEAELRQAISRKEFMLYYQPIIDLKTGTLAGFEALVRWQHPERGFISPGAFIPAAEESGLIVPMGSWILAEACMQMRQWQVQFPQAQDMMMSVNLSTKQFNQINLAAEVAEILKKTELDSRSLKLELTESAAMEDVKGTIEQLGKLKALNLKLSLDDFGTGYSSLSYLHQLPTDTLKVDQSFVGRMEVESNEDSNIVKTIISLGHQLGMDVIAEGIETAEQLAGLRKLNCNYGQGYFFSKPLPEDAATVLVAENKLWITDAVLENEALGMKAIAYTLES</sequence>
<dbReference type="Gene3D" id="3.30.70.270">
    <property type="match status" value="1"/>
</dbReference>
<evidence type="ECO:0000313" key="5">
    <source>
        <dbReference type="Proteomes" id="UP000050465"/>
    </source>
</evidence>
<dbReference type="CDD" id="cd01948">
    <property type="entry name" value="EAL"/>
    <property type="match status" value="1"/>
</dbReference>
<protein>
    <submittedName>
        <fullName evidence="4">Putative transmembrane sensor domain</fullName>
    </submittedName>
</protein>
<proteinExistence type="predicted"/>
<feature type="domain" description="GGDEF" evidence="3">
    <location>
        <begin position="443"/>
        <end position="577"/>
    </location>
</feature>
<dbReference type="AlphaFoldDB" id="A0A0P7YYU2"/>
<dbReference type="Pfam" id="PF00563">
    <property type="entry name" value="EAL"/>
    <property type="match status" value="1"/>
</dbReference>
<dbReference type="InterPro" id="IPR000160">
    <property type="entry name" value="GGDEF_dom"/>
</dbReference>
<dbReference type="CDD" id="cd01949">
    <property type="entry name" value="GGDEF"/>
    <property type="match status" value="1"/>
</dbReference>
<dbReference type="SUPFAM" id="SSF55073">
    <property type="entry name" value="Nucleotide cyclase"/>
    <property type="match status" value="1"/>
</dbReference>
<dbReference type="InterPro" id="IPR001633">
    <property type="entry name" value="EAL_dom"/>
</dbReference>
<dbReference type="SMART" id="SM00267">
    <property type="entry name" value="GGDEF"/>
    <property type="match status" value="1"/>
</dbReference>
<dbReference type="NCBIfam" id="TIGR00254">
    <property type="entry name" value="GGDEF"/>
    <property type="match status" value="1"/>
</dbReference>
<dbReference type="Proteomes" id="UP000050465">
    <property type="component" value="Unassembled WGS sequence"/>
</dbReference>
<evidence type="ECO:0000256" key="1">
    <source>
        <dbReference type="SAM" id="Phobius"/>
    </source>
</evidence>
<reference evidence="4 5" key="1">
    <citation type="submission" date="2015-09" db="EMBL/GenBank/DDBJ databases">
        <title>Identification and resolution of microdiversity through metagenomic sequencing of parallel consortia.</title>
        <authorList>
            <person name="Nelson W.C."/>
            <person name="Romine M.F."/>
            <person name="Lindemann S.R."/>
        </authorList>
    </citation>
    <scope>NUCLEOTIDE SEQUENCE [LARGE SCALE GENOMIC DNA]</scope>
    <source>
        <strain evidence="4">Ana</strain>
    </source>
</reference>
<feature type="transmembrane region" description="Helical" evidence="1">
    <location>
        <begin position="385"/>
        <end position="408"/>
    </location>
</feature>
<dbReference type="PANTHER" id="PTHR33121">
    <property type="entry name" value="CYCLIC DI-GMP PHOSPHODIESTERASE PDEF"/>
    <property type="match status" value="1"/>
</dbReference>
<keyword evidence="1 4" id="KW-0812">Transmembrane</keyword>
<dbReference type="SMART" id="SM01080">
    <property type="entry name" value="CHASE2"/>
    <property type="match status" value="1"/>
</dbReference>
<keyword evidence="1" id="KW-1133">Transmembrane helix</keyword>
<dbReference type="InterPro" id="IPR007890">
    <property type="entry name" value="CHASE2"/>
</dbReference>
<dbReference type="SMART" id="SM00052">
    <property type="entry name" value="EAL"/>
    <property type="match status" value="1"/>
</dbReference>